<dbReference type="InterPro" id="IPR000123">
    <property type="entry name" value="Reverse_transcriptase_msDNA"/>
</dbReference>
<dbReference type="PANTHER" id="PTHR34047">
    <property type="entry name" value="NUCLEAR INTRON MATURASE 1, MITOCHONDRIAL-RELATED"/>
    <property type="match status" value="1"/>
</dbReference>
<keyword evidence="4" id="KW-0479">Metal-binding</keyword>
<comment type="similarity">
    <text evidence="8">Belongs to the bacterial reverse transcriptase family.</text>
</comment>
<evidence type="ECO:0000256" key="5">
    <source>
        <dbReference type="ARBA" id="ARBA00022842"/>
    </source>
</evidence>
<dbReference type="PROSITE" id="PS50878">
    <property type="entry name" value="RT_POL"/>
    <property type="match status" value="1"/>
</dbReference>
<organism evidence="11 12">
    <name type="scientific">Haemophilus parainfluenzae</name>
    <dbReference type="NCBI Taxonomy" id="729"/>
    <lineage>
        <taxon>Bacteria</taxon>
        <taxon>Pseudomonadati</taxon>
        <taxon>Pseudomonadota</taxon>
        <taxon>Gammaproteobacteria</taxon>
        <taxon>Pasteurellales</taxon>
        <taxon>Pasteurellaceae</taxon>
        <taxon>Haemophilus</taxon>
    </lineage>
</organism>
<dbReference type="GO" id="GO:0046872">
    <property type="term" value="F:metal ion binding"/>
    <property type="evidence" value="ECO:0007669"/>
    <property type="project" value="UniProtKB-KW"/>
</dbReference>
<feature type="domain" description="Reverse transcriptase" evidence="10">
    <location>
        <begin position="1"/>
        <end position="243"/>
    </location>
</feature>
<keyword evidence="7" id="KW-0051">Antiviral defense</keyword>
<protein>
    <recommendedName>
        <fullName evidence="1">RNA-directed DNA polymerase</fullName>
        <ecNumber evidence="1">2.7.7.49</ecNumber>
    </recommendedName>
</protein>
<dbReference type="GO" id="GO:0051607">
    <property type="term" value="P:defense response to virus"/>
    <property type="evidence" value="ECO:0007669"/>
    <property type="project" value="UniProtKB-KW"/>
</dbReference>
<dbReference type="EMBL" id="CP063120">
    <property type="protein sequence ID" value="QOR18336.1"/>
    <property type="molecule type" value="Genomic_DNA"/>
</dbReference>
<dbReference type="InterPro" id="IPR000477">
    <property type="entry name" value="RT_dom"/>
</dbReference>
<evidence type="ECO:0000256" key="4">
    <source>
        <dbReference type="ARBA" id="ARBA00022723"/>
    </source>
</evidence>
<comment type="catalytic activity">
    <reaction evidence="9">
        <text>DNA(n) + a 2'-deoxyribonucleoside 5'-triphosphate = DNA(n+1) + diphosphate</text>
        <dbReference type="Rhea" id="RHEA:22508"/>
        <dbReference type="Rhea" id="RHEA-COMP:17339"/>
        <dbReference type="Rhea" id="RHEA-COMP:17340"/>
        <dbReference type="ChEBI" id="CHEBI:33019"/>
        <dbReference type="ChEBI" id="CHEBI:61560"/>
        <dbReference type="ChEBI" id="CHEBI:173112"/>
        <dbReference type="EC" id="2.7.7.49"/>
    </reaction>
</comment>
<dbReference type="SUPFAM" id="SSF56672">
    <property type="entry name" value="DNA/RNA polymerases"/>
    <property type="match status" value="1"/>
</dbReference>
<dbReference type="PANTHER" id="PTHR34047:SF7">
    <property type="entry name" value="RNA-DIRECTED DNA POLYMERASE"/>
    <property type="match status" value="1"/>
</dbReference>
<evidence type="ECO:0000256" key="9">
    <source>
        <dbReference type="ARBA" id="ARBA00048173"/>
    </source>
</evidence>
<gene>
    <name evidence="11" type="ORF">INP94_04830</name>
</gene>
<name>A0A7M1NZD3_HAEPA</name>
<sequence>MSNPIYPHKPIGSLEVLANVLGIRDIDELLLIKKHSDNFFFVASVIKKRDGTLRNTYDIKHKLKSIHRKIKNVFLKKIYYPEYLQGSLAKRDYLTNANIHTNSKCIITEDIKNFFPSISKDIVVSIWKNIFHFPHDVSETLAELITYKGFLVQGSPVSSYIANLALWYKEPELVNTLSQKGFIYTRYVDDISVSSKRPITKKEKTRIIRQIHTMLSSIGVELNRKKHKIMPRNNRQEIHRVNVNTNAPTLPKKEREKIESAVYQCEIMYKSSPKSSEYKTLFNATQGRVNMLSRLHSPLATRLKCRLEKIKPIKNT</sequence>
<evidence type="ECO:0000256" key="7">
    <source>
        <dbReference type="ARBA" id="ARBA00023118"/>
    </source>
</evidence>
<keyword evidence="6 11" id="KW-0695">RNA-directed DNA polymerase</keyword>
<keyword evidence="5" id="KW-0460">Magnesium</keyword>
<dbReference type="InterPro" id="IPR051083">
    <property type="entry name" value="GrpII_Intron_Splice-Mob/Def"/>
</dbReference>
<dbReference type="GO" id="GO:0003723">
    <property type="term" value="F:RNA binding"/>
    <property type="evidence" value="ECO:0007669"/>
    <property type="project" value="InterPro"/>
</dbReference>
<dbReference type="AlphaFoldDB" id="A0A7M1NZD3"/>
<evidence type="ECO:0000256" key="8">
    <source>
        <dbReference type="ARBA" id="ARBA00034120"/>
    </source>
</evidence>
<dbReference type="GO" id="GO:0003964">
    <property type="term" value="F:RNA-directed DNA polymerase activity"/>
    <property type="evidence" value="ECO:0007669"/>
    <property type="project" value="UniProtKB-KW"/>
</dbReference>
<dbReference type="Proteomes" id="UP000595009">
    <property type="component" value="Chromosome"/>
</dbReference>
<evidence type="ECO:0000256" key="3">
    <source>
        <dbReference type="ARBA" id="ARBA00022695"/>
    </source>
</evidence>
<dbReference type="RefSeq" id="WP_197544269.1">
    <property type="nucleotide sequence ID" value="NZ_CP063120.1"/>
</dbReference>
<dbReference type="CDD" id="cd03487">
    <property type="entry name" value="RT_Bac_retron_II"/>
    <property type="match status" value="1"/>
</dbReference>
<keyword evidence="3" id="KW-0548">Nucleotidyltransferase</keyword>
<evidence type="ECO:0000313" key="12">
    <source>
        <dbReference type="Proteomes" id="UP000595009"/>
    </source>
</evidence>
<dbReference type="Pfam" id="PF00078">
    <property type="entry name" value="RVT_1"/>
    <property type="match status" value="1"/>
</dbReference>
<dbReference type="EC" id="2.7.7.49" evidence="1"/>
<accession>A0A7M1NZD3</accession>
<dbReference type="PRINTS" id="PR00866">
    <property type="entry name" value="RNADNAPOLMS"/>
</dbReference>
<evidence type="ECO:0000256" key="2">
    <source>
        <dbReference type="ARBA" id="ARBA00022679"/>
    </source>
</evidence>
<evidence type="ECO:0000256" key="6">
    <source>
        <dbReference type="ARBA" id="ARBA00022918"/>
    </source>
</evidence>
<dbReference type="InterPro" id="IPR043502">
    <property type="entry name" value="DNA/RNA_pol_sf"/>
</dbReference>
<keyword evidence="2" id="KW-0808">Transferase</keyword>
<reference evidence="11 12" key="1">
    <citation type="submission" date="2020-10" db="EMBL/GenBank/DDBJ databases">
        <title>Genomic diversity and antimicrobial resistance of Haemophilus colonising the airways of young children with cystic fibrosis.</title>
        <authorList>
            <person name="Watts S.C."/>
            <person name="Judd L.M."/>
            <person name="Carzino R."/>
            <person name="Ranganathan S."/>
            <person name="Holt K.E."/>
        </authorList>
    </citation>
    <scope>NUCLEOTIDE SEQUENCE [LARGE SCALE GENOMIC DNA]</scope>
    <source>
        <strain evidence="11 12">M1C137_2</strain>
    </source>
</reference>
<evidence type="ECO:0000259" key="10">
    <source>
        <dbReference type="PROSITE" id="PS50878"/>
    </source>
</evidence>
<evidence type="ECO:0000256" key="1">
    <source>
        <dbReference type="ARBA" id="ARBA00012493"/>
    </source>
</evidence>
<proteinExistence type="inferred from homology"/>
<evidence type="ECO:0000313" key="11">
    <source>
        <dbReference type="EMBL" id="QOR18336.1"/>
    </source>
</evidence>